<dbReference type="EMBL" id="JAZHXJ010003135">
    <property type="protein sequence ID" value="KAL1835464.1"/>
    <property type="molecule type" value="Genomic_DNA"/>
</dbReference>
<evidence type="ECO:0000313" key="2">
    <source>
        <dbReference type="EMBL" id="KAL1835464.1"/>
    </source>
</evidence>
<accession>A0ABR3V179</accession>
<proteinExistence type="predicted"/>
<sequence length="96" mass="11049">MLMRPEPTSIRKPSQRYAFKAFLSMSRIMITQRPDRLRVDLHQVSKPDGYIVFAVPWSNPVQSQRLYSATPNLDAIPPHPLSQALPHAQRDRDIAQ</sequence>
<protein>
    <submittedName>
        <fullName evidence="2">Uncharacterized protein</fullName>
    </submittedName>
</protein>
<feature type="region of interest" description="Disordered" evidence="1">
    <location>
        <begin position="72"/>
        <end position="96"/>
    </location>
</feature>
<dbReference type="Proteomes" id="UP001586593">
    <property type="component" value="Unassembled WGS sequence"/>
</dbReference>
<name>A0ABR3V179_9PEZI</name>
<evidence type="ECO:0000256" key="1">
    <source>
        <dbReference type="SAM" id="MobiDB-lite"/>
    </source>
</evidence>
<evidence type="ECO:0000313" key="3">
    <source>
        <dbReference type="Proteomes" id="UP001586593"/>
    </source>
</evidence>
<comment type="caution">
    <text evidence="2">The sequence shown here is derived from an EMBL/GenBank/DDBJ whole genome shotgun (WGS) entry which is preliminary data.</text>
</comment>
<keyword evidence="3" id="KW-1185">Reference proteome</keyword>
<gene>
    <name evidence="2" type="ORF">VTK73DRAFT_5627</name>
</gene>
<reference evidence="2 3" key="1">
    <citation type="journal article" date="2024" name="Commun. Biol.">
        <title>Comparative genomic analysis of thermophilic fungi reveals convergent evolutionary adaptations and gene losses.</title>
        <authorList>
            <person name="Steindorff A.S."/>
            <person name="Aguilar-Pontes M.V."/>
            <person name="Robinson A.J."/>
            <person name="Andreopoulos B."/>
            <person name="LaButti K."/>
            <person name="Kuo A."/>
            <person name="Mondo S."/>
            <person name="Riley R."/>
            <person name="Otillar R."/>
            <person name="Haridas S."/>
            <person name="Lipzen A."/>
            <person name="Grimwood J."/>
            <person name="Schmutz J."/>
            <person name="Clum A."/>
            <person name="Reid I.D."/>
            <person name="Moisan M.C."/>
            <person name="Butler G."/>
            <person name="Nguyen T.T.M."/>
            <person name="Dewar K."/>
            <person name="Conant G."/>
            <person name="Drula E."/>
            <person name="Henrissat B."/>
            <person name="Hansel C."/>
            <person name="Singer S."/>
            <person name="Hutchinson M.I."/>
            <person name="de Vries R.P."/>
            <person name="Natvig D.O."/>
            <person name="Powell A.J."/>
            <person name="Tsang A."/>
            <person name="Grigoriev I.V."/>
        </authorList>
    </citation>
    <scope>NUCLEOTIDE SEQUENCE [LARGE SCALE GENOMIC DNA]</scope>
    <source>
        <strain evidence="2 3">ATCC 24622</strain>
    </source>
</reference>
<organism evidence="2 3">
    <name type="scientific">Phialemonium thermophilum</name>
    <dbReference type="NCBI Taxonomy" id="223376"/>
    <lineage>
        <taxon>Eukaryota</taxon>
        <taxon>Fungi</taxon>
        <taxon>Dikarya</taxon>
        <taxon>Ascomycota</taxon>
        <taxon>Pezizomycotina</taxon>
        <taxon>Sordariomycetes</taxon>
        <taxon>Sordariomycetidae</taxon>
        <taxon>Cephalothecales</taxon>
        <taxon>Cephalothecaceae</taxon>
        <taxon>Phialemonium</taxon>
    </lineage>
</organism>